<dbReference type="eggNOG" id="KOG4624">
    <property type="taxonomic scope" value="Eukaryota"/>
</dbReference>
<dbReference type="EMBL" id="FO082278">
    <property type="protein sequence ID" value="CCO14500.1"/>
    <property type="molecule type" value="Genomic_DNA"/>
</dbReference>
<name>K8EQ17_9CHLO</name>
<dbReference type="Proteomes" id="UP000198341">
    <property type="component" value="Chromosome 1"/>
</dbReference>
<evidence type="ECO:0000256" key="2">
    <source>
        <dbReference type="ARBA" id="ARBA00023157"/>
    </source>
</evidence>
<dbReference type="AlphaFoldDB" id="K8EQ17"/>
<protein>
    <recommendedName>
        <fullName evidence="3">COX assembly mitochondrial protein</fullName>
    </recommendedName>
</protein>
<evidence type="ECO:0000256" key="3">
    <source>
        <dbReference type="RuleBase" id="RU364104"/>
    </source>
</evidence>
<comment type="subcellular location">
    <subcellularLocation>
        <location evidence="3">Mitochondrion</location>
    </subcellularLocation>
</comment>
<dbReference type="GO" id="GO:0005739">
    <property type="term" value="C:mitochondrion"/>
    <property type="evidence" value="ECO:0007669"/>
    <property type="project" value="UniProtKB-SubCell"/>
</dbReference>
<organism evidence="4 5">
    <name type="scientific">Bathycoccus prasinos</name>
    <dbReference type="NCBI Taxonomy" id="41875"/>
    <lineage>
        <taxon>Eukaryota</taxon>
        <taxon>Viridiplantae</taxon>
        <taxon>Chlorophyta</taxon>
        <taxon>Mamiellophyceae</taxon>
        <taxon>Mamiellales</taxon>
        <taxon>Bathycoccaceae</taxon>
        <taxon>Bathycoccus</taxon>
    </lineage>
</organism>
<keyword evidence="2" id="KW-1015">Disulfide bond</keyword>
<evidence type="ECO:0000256" key="1">
    <source>
        <dbReference type="ARBA" id="ARBA00007347"/>
    </source>
</evidence>
<sequence length="104" mass="12025">MNARQAPPDDWSGLLKKEEEALITIMKERALSTCSQMQKNYYECVKGRTLSIVWKCREEGNALNECLHRETSEEKLNDVKRKWLKAGKPRVGTTNGERIPVEFL</sequence>
<proteinExistence type="inferred from homology"/>
<reference evidence="4 5" key="1">
    <citation type="submission" date="2011-10" db="EMBL/GenBank/DDBJ databases">
        <authorList>
            <person name="Genoscope - CEA"/>
        </authorList>
    </citation>
    <scope>NUCLEOTIDE SEQUENCE [LARGE SCALE GENOMIC DNA]</scope>
    <source>
        <strain evidence="4 5">RCC 1105</strain>
    </source>
</reference>
<dbReference type="PANTHER" id="PTHR22977">
    <property type="entry name" value="COX ASSEMBLY MITOCHONDRIAL PROTEIN"/>
    <property type="match status" value="1"/>
</dbReference>
<gene>
    <name evidence="4" type="ORF">Bathy01g03790</name>
</gene>
<evidence type="ECO:0000313" key="4">
    <source>
        <dbReference type="EMBL" id="CCO14500.1"/>
    </source>
</evidence>
<dbReference type="InterPro" id="IPR013892">
    <property type="entry name" value="Cyt_c_biogenesis_Cmc1-like"/>
</dbReference>
<dbReference type="GeneID" id="19018114"/>
<dbReference type="STRING" id="41875.K8EQ17"/>
<dbReference type="Pfam" id="PF08583">
    <property type="entry name" value="Cmc1"/>
    <property type="match status" value="1"/>
</dbReference>
<accession>K8EQ17</accession>
<comment type="similarity">
    <text evidence="1 3">Belongs to the CMC family.</text>
</comment>
<keyword evidence="5" id="KW-1185">Reference proteome</keyword>
<dbReference type="OrthoDB" id="6224010at2759"/>
<dbReference type="RefSeq" id="XP_007515621.1">
    <property type="nucleotide sequence ID" value="XM_007515559.1"/>
</dbReference>
<dbReference type="PANTHER" id="PTHR22977:SF5">
    <property type="entry name" value="COX ASSEMBLY MITOCHONDRIAL PROTEIN HOMOLOG"/>
    <property type="match status" value="1"/>
</dbReference>
<evidence type="ECO:0000313" key="5">
    <source>
        <dbReference type="Proteomes" id="UP000198341"/>
    </source>
</evidence>
<dbReference type="KEGG" id="bpg:Bathy01g03790"/>
<keyword evidence="3" id="KW-0496">Mitochondrion</keyword>